<reference evidence="2" key="2">
    <citation type="submission" date="2020-11" db="EMBL/GenBank/DDBJ databases">
        <authorList>
            <consortium name="DOE Joint Genome Institute"/>
            <person name="Kuo A."/>
            <person name="Miyauchi S."/>
            <person name="Kiss E."/>
            <person name="Drula E."/>
            <person name="Kohler A."/>
            <person name="Sanchez-Garcia M."/>
            <person name="Andreopoulos B."/>
            <person name="Barry K.W."/>
            <person name="Bonito G."/>
            <person name="Buee M."/>
            <person name="Carver A."/>
            <person name="Chen C."/>
            <person name="Cichocki N."/>
            <person name="Clum A."/>
            <person name="Culley D."/>
            <person name="Crous P.W."/>
            <person name="Fauchery L."/>
            <person name="Girlanda M."/>
            <person name="Hayes R."/>
            <person name="Keri Z."/>
            <person name="Labutti K."/>
            <person name="Lipzen A."/>
            <person name="Lombard V."/>
            <person name="Magnuson J."/>
            <person name="Maillard F."/>
            <person name="Morin E."/>
            <person name="Murat C."/>
            <person name="Nolan M."/>
            <person name="Ohm R."/>
            <person name="Pangilinan J."/>
            <person name="Pereira M."/>
            <person name="Perotto S."/>
            <person name="Peter M."/>
            <person name="Riley R."/>
            <person name="Sitrit Y."/>
            <person name="Stielow B."/>
            <person name="Szollosi G."/>
            <person name="Zifcakova L."/>
            <person name="Stursova M."/>
            <person name="Spatafora J.W."/>
            <person name="Tedersoo L."/>
            <person name="Vaario L.-M."/>
            <person name="Yamada A."/>
            <person name="Yan M."/>
            <person name="Wang P."/>
            <person name="Xu J."/>
            <person name="Bruns T."/>
            <person name="Baldrian P."/>
            <person name="Vilgalys R."/>
            <person name="Henrissat B."/>
            <person name="Grigoriev I.V."/>
            <person name="Hibbett D."/>
            <person name="Nagy L.G."/>
            <person name="Martin F.M."/>
        </authorList>
    </citation>
    <scope>NUCLEOTIDE SEQUENCE</scope>
    <source>
        <strain evidence="2">UH-Tt-Lm1</strain>
    </source>
</reference>
<name>A0A9P6HEN8_9AGAM</name>
<feature type="compositionally biased region" description="Polar residues" evidence="1">
    <location>
        <begin position="206"/>
        <end position="225"/>
    </location>
</feature>
<dbReference type="EMBL" id="WIUZ02000007">
    <property type="protein sequence ID" value="KAF9785570.1"/>
    <property type="molecule type" value="Genomic_DNA"/>
</dbReference>
<evidence type="ECO:0000313" key="3">
    <source>
        <dbReference type="Proteomes" id="UP000736335"/>
    </source>
</evidence>
<gene>
    <name evidence="2" type="ORF">BJ322DRAFT_840717</name>
</gene>
<protein>
    <submittedName>
        <fullName evidence="2">Uncharacterized protein</fullName>
    </submittedName>
</protein>
<dbReference type="OrthoDB" id="3226344at2759"/>
<feature type="compositionally biased region" description="Polar residues" evidence="1">
    <location>
        <begin position="168"/>
        <end position="181"/>
    </location>
</feature>
<feature type="compositionally biased region" description="Polar residues" evidence="1">
    <location>
        <begin position="130"/>
        <end position="159"/>
    </location>
</feature>
<evidence type="ECO:0000256" key="1">
    <source>
        <dbReference type="SAM" id="MobiDB-lite"/>
    </source>
</evidence>
<accession>A0A9P6HEN8</accession>
<feature type="region of interest" description="Disordered" evidence="1">
    <location>
        <begin position="110"/>
        <end position="257"/>
    </location>
</feature>
<evidence type="ECO:0000313" key="2">
    <source>
        <dbReference type="EMBL" id="KAF9785570.1"/>
    </source>
</evidence>
<feature type="region of interest" description="Disordered" evidence="1">
    <location>
        <begin position="1"/>
        <end position="68"/>
    </location>
</feature>
<sequence>MATPFGTSAVVSSVSPGTPTNSPLKPQPDFKRSQLIPPPSFLSGLESFHPTSCSTIGRPSALSSPSTPVQRDIPLALRCNRSSFSQPTTSITRIGFNSCKTLPMLESVDFPPSLNPPSRMDAHQSERSRLLTSLSFGTPRSSNPTMSDLTDTKSKSTFKSCPPPPPQSFNGPQVNSQTVVIGQSMPRRPLPTPSQSLGRNKGRSPNVANVSRSAPASNVKSTVLQTHMEDPLPIRDDMTDIDSEGSRPSTPAPKVPTRQQRSIFFNTDPRAAPSSSMSTSFPFSPSTPSPTVRNSCPFSLSTPFPTARKHHCASSDGVSFNMEDSSDNSEGLRNLFSDLRQCSDRPAPAVHRSIPEDSRLVSALKCTPSIAPWLIPAFPFSPLHMSPMLRLSCVPVS</sequence>
<feature type="compositionally biased region" description="Basic and acidic residues" evidence="1">
    <location>
        <begin position="227"/>
        <end position="238"/>
    </location>
</feature>
<feature type="compositionally biased region" description="Basic and acidic residues" evidence="1">
    <location>
        <begin position="120"/>
        <end position="129"/>
    </location>
</feature>
<feature type="compositionally biased region" description="Polar residues" evidence="1">
    <location>
        <begin position="1"/>
        <end position="24"/>
    </location>
</feature>
<keyword evidence="3" id="KW-1185">Reference proteome</keyword>
<reference evidence="2" key="1">
    <citation type="journal article" date="2020" name="Nat. Commun.">
        <title>Large-scale genome sequencing of mycorrhizal fungi provides insights into the early evolution of symbiotic traits.</title>
        <authorList>
            <person name="Miyauchi S."/>
            <person name="Kiss E."/>
            <person name="Kuo A."/>
            <person name="Drula E."/>
            <person name="Kohler A."/>
            <person name="Sanchez-Garcia M."/>
            <person name="Morin E."/>
            <person name="Andreopoulos B."/>
            <person name="Barry K.W."/>
            <person name="Bonito G."/>
            <person name="Buee M."/>
            <person name="Carver A."/>
            <person name="Chen C."/>
            <person name="Cichocki N."/>
            <person name="Clum A."/>
            <person name="Culley D."/>
            <person name="Crous P.W."/>
            <person name="Fauchery L."/>
            <person name="Girlanda M."/>
            <person name="Hayes R.D."/>
            <person name="Keri Z."/>
            <person name="LaButti K."/>
            <person name="Lipzen A."/>
            <person name="Lombard V."/>
            <person name="Magnuson J."/>
            <person name="Maillard F."/>
            <person name="Murat C."/>
            <person name="Nolan M."/>
            <person name="Ohm R.A."/>
            <person name="Pangilinan J."/>
            <person name="Pereira M.F."/>
            <person name="Perotto S."/>
            <person name="Peter M."/>
            <person name="Pfister S."/>
            <person name="Riley R."/>
            <person name="Sitrit Y."/>
            <person name="Stielow J.B."/>
            <person name="Szollosi G."/>
            <person name="Zifcakova L."/>
            <person name="Stursova M."/>
            <person name="Spatafora J.W."/>
            <person name="Tedersoo L."/>
            <person name="Vaario L.M."/>
            <person name="Yamada A."/>
            <person name="Yan M."/>
            <person name="Wang P."/>
            <person name="Xu J."/>
            <person name="Bruns T."/>
            <person name="Baldrian P."/>
            <person name="Vilgalys R."/>
            <person name="Dunand C."/>
            <person name="Henrissat B."/>
            <person name="Grigoriev I.V."/>
            <person name="Hibbett D."/>
            <person name="Nagy L.G."/>
            <person name="Martin F.M."/>
        </authorList>
    </citation>
    <scope>NUCLEOTIDE SEQUENCE</scope>
    <source>
        <strain evidence="2">UH-Tt-Lm1</strain>
    </source>
</reference>
<comment type="caution">
    <text evidence="2">The sequence shown here is derived from an EMBL/GenBank/DDBJ whole genome shotgun (WGS) entry which is preliminary data.</text>
</comment>
<dbReference type="AlphaFoldDB" id="A0A9P6HEN8"/>
<dbReference type="Proteomes" id="UP000736335">
    <property type="component" value="Unassembled WGS sequence"/>
</dbReference>
<feature type="compositionally biased region" description="Polar residues" evidence="1">
    <location>
        <begin position="49"/>
        <end position="68"/>
    </location>
</feature>
<proteinExistence type="predicted"/>
<organism evidence="2 3">
    <name type="scientific">Thelephora terrestris</name>
    <dbReference type="NCBI Taxonomy" id="56493"/>
    <lineage>
        <taxon>Eukaryota</taxon>
        <taxon>Fungi</taxon>
        <taxon>Dikarya</taxon>
        <taxon>Basidiomycota</taxon>
        <taxon>Agaricomycotina</taxon>
        <taxon>Agaricomycetes</taxon>
        <taxon>Thelephorales</taxon>
        <taxon>Thelephoraceae</taxon>
        <taxon>Thelephora</taxon>
    </lineage>
</organism>